<sequence length="41" mass="4342">MSSSSNSLSNSTLGTTTYAKLSKILSNQISIHEAAKLQSIE</sequence>
<reference evidence="1 2" key="1">
    <citation type="submission" date="2021-06" db="EMBL/GenBank/DDBJ databases">
        <authorList>
            <person name="Kallberg Y."/>
            <person name="Tangrot J."/>
            <person name="Rosling A."/>
        </authorList>
    </citation>
    <scope>NUCLEOTIDE SEQUENCE [LARGE SCALE GENOMIC DNA]</scope>
    <source>
        <strain evidence="1 2">120-4 pot B 10/14</strain>
    </source>
</reference>
<organism evidence="1 2">
    <name type="scientific">Gigaspora margarita</name>
    <dbReference type="NCBI Taxonomy" id="4874"/>
    <lineage>
        <taxon>Eukaryota</taxon>
        <taxon>Fungi</taxon>
        <taxon>Fungi incertae sedis</taxon>
        <taxon>Mucoromycota</taxon>
        <taxon>Glomeromycotina</taxon>
        <taxon>Glomeromycetes</taxon>
        <taxon>Diversisporales</taxon>
        <taxon>Gigasporaceae</taxon>
        <taxon>Gigaspora</taxon>
    </lineage>
</organism>
<protein>
    <submittedName>
        <fullName evidence="1">26860_t:CDS:1</fullName>
    </submittedName>
</protein>
<name>A0ABN7UDG8_GIGMA</name>
<gene>
    <name evidence="1" type="ORF">GMARGA_LOCUS5409</name>
</gene>
<dbReference type="Proteomes" id="UP000789901">
    <property type="component" value="Unassembled WGS sequence"/>
</dbReference>
<comment type="caution">
    <text evidence="1">The sequence shown here is derived from an EMBL/GenBank/DDBJ whole genome shotgun (WGS) entry which is preliminary data.</text>
</comment>
<evidence type="ECO:0000313" key="1">
    <source>
        <dbReference type="EMBL" id="CAG8569395.1"/>
    </source>
</evidence>
<evidence type="ECO:0000313" key="2">
    <source>
        <dbReference type="Proteomes" id="UP000789901"/>
    </source>
</evidence>
<accession>A0ABN7UDG8</accession>
<proteinExistence type="predicted"/>
<keyword evidence="2" id="KW-1185">Reference proteome</keyword>
<dbReference type="EMBL" id="CAJVQB010002293">
    <property type="protein sequence ID" value="CAG8569395.1"/>
    <property type="molecule type" value="Genomic_DNA"/>
</dbReference>